<dbReference type="Gene3D" id="3.30.2310.20">
    <property type="entry name" value="RelE-like"/>
    <property type="match status" value="1"/>
</dbReference>
<proteinExistence type="predicted"/>
<protein>
    <submittedName>
        <fullName evidence="2">Type II toxin-antitoxin system RelE/ParE family toxin</fullName>
    </submittedName>
</protein>
<dbReference type="Proteomes" id="UP000468591">
    <property type="component" value="Unassembled WGS sequence"/>
</dbReference>
<evidence type="ECO:0000256" key="1">
    <source>
        <dbReference type="ARBA" id="ARBA00022649"/>
    </source>
</evidence>
<sequence length="112" mass="12620">MGKYITFTPTAAQTLEDIALWTMENFGPGQADVYLSALLSRCDALLKGDVFYRRPASFSAEFPDTPLLLAKAESHFIVFAEIGDEYLIIDFLHERSDLPAKLEKLSERFKAN</sequence>
<comment type="caution">
    <text evidence="2">The sequence shown here is derived from an EMBL/GenBank/DDBJ whole genome shotgun (WGS) entry which is preliminary data.</text>
</comment>
<name>A0A6P0CDB6_9RHOB</name>
<gene>
    <name evidence="2" type="ORF">GV827_17325</name>
</gene>
<evidence type="ECO:0000313" key="3">
    <source>
        <dbReference type="Proteomes" id="UP000468591"/>
    </source>
</evidence>
<dbReference type="Pfam" id="PF05016">
    <property type="entry name" value="ParE_toxin"/>
    <property type="match status" value="1"/>
</dbReference>
<dbReference type="EMBL" id="JAABNT010000012">
    <property type="protein sequence ID" value="NEK24152.1"/>
    <property type="molecule type" value="Genomic_DNA"/>
</dbReference>
<dbReference type="InterPro" id="IPR035093">
    <property type="entry name" value="RelE/ParE_toxin_dom_sf"/>
</dbReference>
<keyword evidence="3" id="KW-1185">Reference proteome</keyword>
<dbReference type="AlphaFoldDB" id="A0A6P0CDB6"/>
<keyword evidence="1" id="KW-1277">Toxin-antitoxin system</keyword>
<organism evidence="2 3">
    <name type="scientific">Sulfitobacter sediminilitoris</name>
    <dbReference type="NCBI Taxonomy" id="2698830"/>
    <lineage>
        <taxon>Bacteria</taxon>
        <taxon>Pseudomonadati</taxon>
        <taxon>Pseudomonadota</taxon>
        <taxon>Alphaproteobacteria</taxon>
        <taxon>Rhodobacterales</taxon>
        <taxon>Roseobacteraceae</taxon>
        <taxon>Sulfitobacter</taxon>
    </lineage>
</organism>
<dbReference type="RefSeq" id="WP_164355072.1">
    <property type="nucleotide sequence ID" value="NZ_JAABNT010000012.1"/>
</dbReference>
<reference evidence="2 3" key="1">
    <citation type="submission" date="2020-01" db="EMBL/GenBank/DDBJ databases">
        <title>Sulfitobacter sediminilitoris sp. nov., isolated from a tidal flat.</title>
        <authorList>
            <person name="Park S."/>
            <person name="Yoon J.-H."/>
        </authorList>
    </citation>
    <scope>NUCLEOTIDE SEQUENCE [LARGE SCALE GENOMIC DNA]</scope>
    <source>
        <strain evidence="2 3">JBTF-M27</strain>
    </source>
</reference>
<accession>A0A6P0CDB6</accession>
<evidence type="ECO:0000313" key="2">
    <source>
        <dbReference type="EMBL" id="NEK24152.1"/>
    </source>
</evidence>
<dbReference type="InterPro" id="IPR007712">
    <property type="entry name" value="RelE/ParE_toxin"/>
</dbReference>